<protein>
    <submittedName>
        <fullName evidence="1">Uncharacterized protein</fullName>
    </submittedName>
</protein>
<sequence length="284" mass="31013">MISRLLSSALAAVTAFQTVIFAGVIVAPTLVASNVLTDLEGLKTTIENSSVVIASPDNAHRGWSLWSPSDVSKTADLVMNITTSILRVKFNFDVDQPSWLIVSKPVNEANATLQTPISTTSPVNLTLLGIDTPYINYVSSIMTLSAALITLGRAWHSEYNRPVFDSIDALQLSISTFQTSLLQAGLIHSNSTLRTIRATTSLEDAQTAWSKPLNLPGSSRASQAEKLNKFWGRRENRALKGSYYTHKDLWGRQSGARQSLEGKARLHDGIVRQEESVAAQRFNA</sequence>
<accession>A0A9P9DI82</accession>
<gene>
    <name evidence="1" type="ORF">B0J11DRAFT_440548</name>
</gene>
<evidence type="ECO:0000313" key="1">
    <source>
        <dbReference type="EMBL" id="KAH7119126.1"/>
    </source>
</evidence>
<comment type="caution">
    <text evidence="1">The sequence shown here is derived from an EMBL/GenBank/DDBJ whole genome shotgun (WGS) entry which is preliminary data.</text>
</comment>
<dbReference type="EMBL" id="JAGMWT010000012">
    <property type="protein sequence ID" value="KAH7119126.1"/>
    <property type="molecule type" value="Genomic_DNA"/>
</dbReference>
<proteinExistence type="predicted"/>
<evidence type="ECO:0000313" key="2">
    <source>
        <dbReference type="Proteomes" id="UP000700596"/>
    </source>
</evidence>
<reference evidence="1" key="1">
    <citation type="journal article" date="2021" name="Nat. Commun.">
        <title>Genetic determinants of endophytism in the Arabidopsis root mycobiome.</title>
        <authorList>
            <person name="Mesny F."/>
            <person name="Miyauchi S."/>
            <person name="Thiergart T."/>
            <person name="Pickel B."/>
            <person name="Atanasova L."/>
            <person name="Karlsson M."/>
            <person name="Huettel B."/>
            <person name="Barry K.W."/>
            <person name="Haridas S."/>
            <person name="Chen C."/>
            <person name="Bauer D."/>
            <person name="Andreopoulos W."/>
            <person name="Pangilinan J."/>
            <person name="LaButti K."/>
            <person name="Riley R."/>
            <person name="Lipzen A."/>
            <person name="Clum A."/>
            <person name="Drula E."/>
            <person name="Henrissat B."/>
            <person name="Kohler A."/>
            <person name="Grigoriev I.V."/>
            <person name="Martin F.M."/>
            <person name="Hacquard S."/>
        </authorList>
    </citation>
    <scope>NUCLEOTIDE SEQUENCE</scope>
    <source>
        <strain evidence="1">MPI-CAGE-CH-0243</strain>
    </source>
</reference>
<name>A0A9P9DI82_9PLEO</name>
<dbReference type="AlphaFoldDB" id="A0A9P9DI82"/>
<keyword evidence="2" id="KW-1185">Reference proteome</keyword>
<dbReference type="Proteomes" id="UP000700596">
    <property type="component" value="Unassembled WGS sequence"/>
</dbReference>
<dbReference type="OrthoDB" id="3860394at2759"/>
<organism evidence="1 2">
    <name type="scientific">Dendryphion nanum</name>
    <dbReference type="NCBI Taxonomy" id="256645"/>
    <lineage>
        <taxon>Eukaryota</taxon>
        <taxon>Fungi</taxon>
        <taxon>Dikarya</taxon>
        <taxon>Ascomycota</taxon>
        <taxon>Pezizomycotina</taxon>
        <taxon>Dothideomycetes</taxon>
        <taxon>Pleosporomycetidae</taxon>
        <taxon>Pleosporales</taxon>
        <taxon>Torulaceae</taxon>
        <taxon>Dendryphion</taxon>
    </lineage>
</organism>